<gene>
    <name evidence="2" type="ORF">MIMGU_mgv1a021926mg</name>
</gene>
<name>A0A022QB81_ERYGU</name>
<feature type="non-terminal residue" evidence="2">
    <location>
        <position position="1"/>
    </location>
</feature>
<evidence type="ECO:0000256" key="1">
    <source>
        <dbReference type="SAM" id="MobiDB-lite"/>
    </source>
</evidence>
<evidence type="ECO:0000313" key="3">
    <source>
        <dbReference type="Proteomes" id="UP000030748"/>
    </source>
</evidence>
<evidence type="ECO:0000313" key="2">
    <source>
        <dbReference type="EMBL" id="EYU24468.1"/>
    </source>
</evidence>
<dbReference type="AlphaFoldDB" id="A0A022QB81"/>
<feature type="region of interest" description="Disordered" evidence="1">
    <location>
        <begin position="17"/>
        <end position="61"/>
    </location>
</feature>
<dbReference type="Proteomes" id="UP000030748">
    <property type="component" value="Unassembled WGS sequence"/>
</dbReference>
<protein>
    <submittedName>
        <fullName evidence="2">Uncharacterized protein</fullName>
    </submittedName>
</protein>
<proteinExistence type="predicted"/>
<organism evidence="2 3">
    <name type="scientific">Erythranthe guttata</name>
    <name type="common">Yellow monkey flower</name>
    <name type="synonym">Mimulus guttatus</name>
    <dbReference type="NCBI Taxonomy" id="4155"/>
    <lineage>
        <taxon>Eukaryota</taxon>
        <taxon>Viridiplantae</taxon>
        <taxon>Streptophyta</taxon>
        <taxon>Embryophyta</taxon>
        <taxon>Tracheophyta</taxon>
        <taxon>Spermatophyta</taxon>
        <taxon>Magnoliopsida</taxon>
        <taxon>eudicotyledons</taxon>
        <taxon>Gunneridae</taxon>
        <taxon>Pentapetalae</taxon>
        <taxon>asterids</taxon>
        <taxon>lamiids</taxon>
        <taxon>Lamiales</taxon>
        <taxon>Phrymaceae</taxon>
        <taxon>Erythranthe</taxon>
    </lineage>
</organism>
<dbReference type="EMBL" id="KI632120">
    <property type="protein sequence ID" value="EYU24468.1"/>
    <property type="molecule type" value="Genomic_DNA"/>
</dbReference>
<reference evidence="2 3" key="1">
    <citation type="journal article" date="2013" name="Proc. Natl. Acad. Sci. U.S.A.">
        <title>Fine-scale variation in meiotic recombination in Mimulus inferred from population shotgun sequencing.</title>
        <authorList>
            <person name="Hellsten U."/>
            <person name="Wright K.M."/>
            <person name="Jenkins J."/>
            <person name="Shu S."/>
            <person name="Yuan Y."/>
            <person name="Wessler S.R."/>
            <person name="Schmutz J."/>
            <person name="Willis J.H."/>
            <person name="Rokhsar D.S."/>
        </authorList>
    </citation>
    <scope>NUCLEOTIDE SEQUENCE [LARGE SCALE GENOMIC DNA]</scope>
    <source>
        <strain evidence="3">cv. DUN x IM62</strain>
    </source>
</reference>
<keyword evidence="3" id="KW-1185">Reference proteome</keyword>
<feature type="compositionally biased region" description="Basic residues" evidence="1">
    <location>
        <begin position="21"/>
        <end position="45"/>
    </location>
</feature>
<accession>A0A022QB81</accession>
<sequence>KPMLTPPKIKKRAAAPIGRRNLLKKTCHPSQRGVRRKNSGSKHARTSALAPPSHGHQNAQLNSPAVHTCLPHATSSLSHRAGFQSCTCGCLNSVRVLEEKQVLDIDQVVSEACNNSVKFVFDHEQEIRVSELGSNSGRVVEFADEEEIFNMPVLLDSMAEGMLLTPLAMKKGFNWTQYYNHDEDDDNDAMGLTLWVD</sequence>